<feature type="transmembrane region" description="Helical" evidence="12">
    <location>
        <begin position="86"/>
        <end position="108"/>
    </location>
</feature>
<feature type="transmembrane region" description="Helical" evidence="12">
    <location>
        <begin position="361"/>
        <end position="384"/>
    </location>
</feature>
<evidence type="ECO:0000313" key="13">
    <source>
        <dbReference type="EMBL" id="CAF0712364.1"/>
    </source>
</evidence>
<evidence type="ECO:0000256" key="9">
    <source>
        <dbReference type="ARBA" id="ARBA00023136"/>
    </source>
</evidence>
<comment type="similarity">
    <text evidence="2 11">Belongs to the sodium:solute symporter (SSF) (TC 2.A.21) family.</text>
</comment>
<feature type="transmembrane region" description="Helical" evidence="12">
    <location>
        <begin position="482"/>
        <end position="503"/>
    </location>
</feature>
<keyword evidence="7" id="KW-0915">Sodium</keyword>
<comment type="subcellular location">
    <subcellularLocation>
        <location evidence="1">Cell membrane</location>
        <topology evidence="1">Multi-pass membrane protein</topology>
    </subcellularLocation>
</comment>
<accession>A0A813M6Y5</accession>
<evidence type="ECO:0000313" key="14">
    <source>
        <dbReference type="Proteomes" id="UP000663879"/>
    </source>
</evidence>
<evidence type="ECO:0000256" key="3">
    <source>
        <dbReference type="ARBA" id="ARBA00022448"/>
    </source>
</evidence>
<reference evidence="13" key="1">
    <citation type="submission" date="2021-02" db="EMBL/GenBank/DDBJ databases">
        <authorList>
            <person name="Nowell W R."/>
        </authorList>
    </citation>
    <scope>NUCLEOTIDE SEQUENCE</scope>
    <source>
        <strain evidence="13">Ploen Becks lab</strain>
    </source>
</reference>
<feature type="transmembrane region" description="Helical" evidence="12">
    <location>
        <begin position="426"/>
        <end position="445"/>
    </location>
</feature>
<dbReference type="GO" id="GO:0005886">
    <property type="term" value="C:plasma membrane"/>
    <property type="evidence" value="ECO:0007669"/>
    <property type="project" value="UniProtKB-SubCell"/>
</dbReference>
<keyword evidence="4" id="KW-1003">Cell membrane</keyword>
<dbReference type="InterPro" id="IPR051163">
    <property type="entry name" value="Sodium:Solute_Symporter_SSF"/>
</dbReference>
<feature type="transmembrane region" description="Helical" evidence="12">
    <location>
        <begin position="114"/>
        <end position="136"/>
    </location>
</feature>
<evidence type="ECO:0000256" key="12">
    <source>
        <dbReference type="SAM" id="Phobius"/>
    </source>
</evidence>
<keyword evidence="6 12" id="KW-1133">Transmembrane helix</keyword>
<dbReference type="Pfam" id="PF00474">
    <property type="entry name" value="SSF"/>
    <property type="match status" value="1"/>
</dbReference>
<dbReference type="AlphaFoldDB" id="A0A813M6Y5"/>
<dbReference type="PANTHER" id="PTHR42985:SF40">
    <property type="entry name" value="LD47995P-RELATED"/>
    <property type="match status" value="1"/>
</dbReference>
<gene>
    <name evidence="13" type="ORF">OXX778_LOCUS1204</name>
</gene>
<dbReference type="PANTHER" id="PTHR42985">
    <property type="entry name" value="SODIUM-COUPLED MONOCARBOXYLATE TRANSPORTER"/>
    <property type="match status" value="1"/>
</dbReference>
<feature type="transmembrane region" description="Helical" evidence="12">
    <location>
        <begin position="6"/>
        <end position="24"/>
    </location>
</feature>
<evidence type="ECO:0000256" key="2">
    <source>
        <dbReference type="ARBA" id="ARBA00006434"/>
    </source>
</evidence>
<organism evidence="13 14">
    <name type="scientific">Brachionus calyciflorus</name>
    <dbReference type="NCBI Taxonomy" id="104777"/>
    <lineage>
        <taxon>Eukaryota</taxon>
        <taxon>Metazoa</taxon>
        <taxon>Spiralia</taxon>
        <taxon>Gnathifera</taxon>
        <taxon>Rotifera</taxon>
        <taxon>Eurotatoria</taxon>
        <taxon>Monogononta</taxon>
        <taxon>Pseudotrocha</taxon>
        <taxon>Ploima</taxon>
        <taxon>Brachionidae</taxon>
        <taxon>Brachionus</taxon>
    </lineage>
</organism>
<dbReference type="EMBL" id="CAJNOC010000073">
    <property type="protein sequence ID" value="CAF0712364.1"/>
    <property type="molecule type" value="Genomic_DNA"/>
</dbReference>
<dbReference type="InterPro" id="IPR001734">
    <property type="entry name" value="Na/solute_symporter"/>
</dbReference>
<sequence length="620" mass="71751">MIEEQISFWMFMSVFAILSIIKTLNKFIDDLKSDQVIETQSPEKSKIYAIENDPNNVNYVEYETNEKLNCPKHVKKKLKKHLVKSIINYSISFNSSFLVVGALSEAYLFGIRMIGNIISVFLGQIYSFFIIHSFMYSFGDEIKTPYEYLEKRYNKRYLKSLSSFVGMLFYFMFLSLYLWGCTAMINILLPELSMPMANLLLGIYSIFGTLIGGLTQSTKTNIFQFVILCVGLVTAIKLTLFRGRNASLKQLWHLAELNQRTTLFDKSIDLHTRYTILNQVLSLPLPWCSKLGLFIADFMRYKSIEPKKKSKILFLSNIPVMIFLNFILLLAGGLVCFLYFFGCDPLKRKQIQNKNQIGIYWLHLVLSRNIPSLSGILFASIIYYSVIQHSLGMALCSKTVIDETLNPYLFDRLSVGRNLKNFLKKLIPAILGTLSILMAYAFQFARNTMLSLFFVFNNSINSPLLGLFLVSMFNPYANHAGVSTAFVVNLIINFWIGSGSVIFSRTKSQEFPTNTLLCDHSHAHLFSNMTKMHSITKNYMELHHNSTVNVDYYPKNQVLLYLYSIAPIWYCLFSVLFNLIFGSLFSLIYSYVKTRSFDCDAEFSKERKKYLFYYRYKKFF</sequence>
<comment type="caution">
    <text evidence="13">The sequence shown here is derived from an EMBL/GenBank/DDBJ whole genome shotgun (WGS) entry which is preliminary data.</text>
</comment>
<evidence type="ECO:0000256" key="6">
    <source>
        <dbReference type="ARBA" id="ARBA00022989"/>
    </source>
</evidence>
<evidence type="ECO:0000256" key="11">
    <source>
        <dbReference type="RuleBase" id="RU362091"/>
    </source>
</evidence>
<evidence type="ECO:0000256" key="4">
    <source>
        <dbReference type="ARBA" id="ARBA00022475"/>
    </source>
</evidence>
<feature type="transmembrane region" description="Helical" evidence="12">
    <location>
        <begin position="192"/>
        <end position="215"/>
    </location>
</feature>
<evidence type="ECO:0000256" key="10">
    <source>
        <dbReference type="ARBA" id="ARBA00023201"/>
    </source>
</evidence>
<protein>
    <submittedName>
        <fullName evidence="13">Uncharacterized protein</fullName>
    </submittedName>
</protein>
<keyword evidence="14" id="KW-1185">Reference proteome</keyword>
<name>A0A813M6Y5_9BILA</name>
<dbReference type="Gene3D" id="1.20.1730.10">
    <property type="entry name" value="Sodium/glucose cotransporter"/>
    <property type="match status" value="1"/>
</dbReference>
<evidence type="ECO:0000256" key="5">
    <source>
        <dbReference type="ARBA" id="ARBA00022692"/>
    </source>
</evidence>
<keyword evidence="3" id="KW-0813">Transport</keyword>
<feature type="transmembrane region" description="Helical" evidence="12">
    <location>
        <begin position="320"/>
        <end position="341"/>
    </location>
</feature>
<dbReference type="InterPro" id="IPR038377">
    <property type="entry name" value="Na/Glc_symporter_sf"/>
</dbReference>
<keyword evidence="8" id="KW-0406">Ion transport</keyword>
<feature type="transmembrane region" description="Helical" evidence="12">
    <location>
        <begin position="222"/>
        <end position="241"/>
    </location>
</feature>
<proteinExistence type="inferred from homology"/>
<dbReference type="PROSITE" id="PS50283">
    <property type="entry name" value="NA_SOLUT_SYMP_3"/>
    <property type="match status" value="1"/>
</dbReference>
<keyword evidence="5 12" id="KW-0812">Transmembrane</keyword>
<feature type="transmembrane region" description="Helical" evidence="12">
    <location>
        <begin position="560"/>
        <end position="588"/>
    </location>
</feature>
<feature type="transmembrane region" description="Helical" evidence="12">
    <location>
        <begin position="451"/>
        <end position="470"/>
    </location>
</feature>
<evidence type="ECO:0000256" key="1">
    <source>
        <dbReference type="ARBA" id="ARBA00004651"/>
    </source>
</evidence>
<keyword evidence="9 12" id="KW-0472">Membrane</keyword>
<dbReference type="GO" id="GO:0006814">
    <property type="term" value="P:sodium ion transport"/>
    <property type="evidence" value="ECO:0007669"/>
    <property type="project" value="UniProtKB-KW"/>
</dbReference>
<evidence type="ECO:0000256" key="7">
    <source>
        <dbReference type="ARBA" id="ARBA00023053"/>
    </source>
</evidence>
<evidence type="ECO:0000256" key="8">
    <source>
        <dbReference type="ARBA" id="ARBA00023065"/>
    </source>
</evidence>
<feature type="transmembrane region" description="Helical" evidence="12">
    <location>
        <begin position="157"/>
        <end position="180"/>
    </location>
</feature>
<dbReference type="Proteomes" id="UP000663879">
    <property type="component" value="Unassembled WGS sequence"/>
</dbReference>
<dbReference type="GO" id="GO:0015293">
    <property type="term" value="F:symporter activity"/>
    <property type="evidence" value="ECO:0007669"/>
    <property type="project" value="TreeGrafter"/>
</dbReference>
<keyword evidence="10" id="KW-0739">Sodium transport</keyword>